<name>A0ACC2ILI2_9PLEO</name>
<dbReference type="EMBL" id="JAPHNI010000111">
    <property type="protein sequence ID" value="KAJ8116041.1"/>
    <property type="molecule type" value="Genomic_DNA"/>
</dbReference>
<dbReference type="Proteomes" id="UP001153331">
    <property type="component" value="Unassembled WGS sequence"/>
</dbReference>
<protein>
    <submittedName>
        <fullName evidence="1">Uncharacterized protein</fullName>
    </submittedName>
</protein>
<reference evidence="1" key="1">
    <citation type="submission" date="2022-11" db="EMBL/GenBank/DDBJ databases">
        <title>Genome Sequence of Boeremia exigua.</title>
        <authorList>
            <person name="Buettner E."/>
        </authorList>
    </citation>
    <scope>NUCLEOTIDE SEQUENCE</scope>
    <source>
        <strain evidence="1">CU02</strain>
    </source>
</reference>
<accession>A0ACC2ILI2</accession>
<organism evidence="1 2">
    <name type="scientific">Boeremia exigua</name>
    <dbReference type="NCBI Taxonomy" id="749465"/>
    <lineage>
        <taxon>Eukaryota</taxon>
        <taxon>Fungi</taxon>
        <taxon>Dikarya</taxon>
        <taxon>Ascomycota</taxon>
        <taxon>Pezizomycotina</taxon>
        <taxon>Dothideomycetes</taxon>
        <taxon>Pleosporomycetidae</taxon>
        <taxon>Pleosporales</taxon>
        <taxon>Pleosporineae</taxon>
        <taxon>Didymellaceae</taxon>
        <taxon>Boeremia</taxon>
    </lineage>
</organism>
<keyword evidence="2" id="KW-1185">Reference proteome</keyword>
<gene>
    <name evidence="1" type="ORF">OPT61_g2457</name>
</gene>
<proteinExistence type="predicted"/>
<evidence type="ECO:0000313" key="2">
    <source>
        <dbReference type="Proteomes" id="UP001153331"/>
    </source>
</evidence>
<evidence type="ECO:0000313" key="1">
    <source>
        <dbReference type="EMBL" id="KAJ8116041.1"/>
    </source>
</evidence>
<comment type="caution">
    <text evidence="1">The sequence shown here is derived from an EMBL/GenBank/DDBJ whole genome shotgun (WGS) entry which is preliminary data.</text>
</comment>
<sequence length="484" mass="53728">MSASNSSYQFRDPEVMREAGDVANSAHMSSSPGFTAINQPSPHLSSPCQPVATSQLQQITTKARTTDKLHRRRNPAVASYLGLGDSTEPAHLVKYAPTPDGRSSSAKPIRKRRVARGSHKAPAMKTIHTDSSGAPNLRHSSEIGYVTKNRNQPIICESTESHLVAPAPMSLANAQEEQLHNIAMHTKDTPHLQRFHVNAEMSTVYNDDDDFGQLCFDFEPGTHTVEQSPCQTSKSELMQLVPVQTDDDEFDDDLMDVDLVDVSQELMDVSSCPDIQSSSFLEIPFSQQKNTPDTSAIRPMSPDERLGGSGSSSKSFVSPVTMTTRLLAVANKEARKPHVRPTFPAALRERSPIIGMSSNSLLRTCFRIGEAINQSCQAVTTGNNILIELYARVLNSERDNLQQRFTFCDLFHVKLPHIQATYAAAIWKSVRLFEYDSARLLQPGRICRCIGTLKRNGKEWTMSVLNIWEATWDDIEWVMGIIEA</sequence>